<comment type="caution">
    <text evidence="1">The sequence shown here is derived from an EMBL/GenBank/DDBJ whole genome shotgun (WGS) entry which is preliminary data.</text>
</comment>
<name>A0ABN0ZH10_9ACTN</name>
<evidence type="ECO:0000313" key="2">
    <source>
        <dbReference type="Proteomes" id="UP001499895"/>
    </source>
</evidence>
<keyword evidence="2" id="KW-1185">Reference proteome</keyword>
<protein>
    <submittedName>
        <fullName evidence="1">Uncharacterized protein</fullName>
    </submittedName>
</protein>
<dbReference type="Proteomes" id="UP001499895">
    <property type="component" value="Unassembled WGS sequence"/>
</dbReference>
<evidence type="ECO:0000313" key="1">
    <source>
        <dbReference type="EMBL" id="GAA0447464.1"/>
    </source>
</evidence>
<gene>
    <name evidence="1" type="ORF">GCM10009544_07830</name>
</gene>
<accession>A0ABN0ZH10</accession>
<dbReference type="EMBL" id="BAAAHB010000004">
    <property type="protein sequence ID" value="GAA0447464.1"/>
    <property type="molecule type" value="Genomic_DNA"/>
</dbReference>
<organism evidence="1 2">
    <name type="scientific">Streptomyces stramineus</name>
    <dbReference type="NCBI Taxonomy" id="173861"/>
    <lineage>
        <taxon>Bacteria</taxon>
        <taxon>Bacillati</taxon>
        <taxon>Actinomycetota</taxon>
        <taxon>Actinomycetes</taxon>
        <taxon>Kitasatosporales</taxon>
        <taxon>Streptomycetaceae</taxon>
        <taxon>Streptomyces</taxon>
    </lineage>
</organism>
<reference evidence="1 2" key="1">
    <citation type="journal article" date="2019" name="Int. J. Syst. Evol. Microbiol.">
        <title>The Global Catalogue of Microorganisms (GCM) 10K type strain sequencing project: providing services to taxonomists for standard genome sequencing and annotation.</title>
        <authorList>
            <consortium name="The Broad Institute Genomics Platform"/>
            <consortium name="The Broad Institute Genome Sequencing Center for Infectious Disease"/>
            <person name="Wu L."/>
            <person name="Ma J."/>
        </authorList>
    </citation>
    <scope>NUCLEOTIDE SEQUENCE [LARGE SCALE GENOMIC DNA]</scope>
    <source>
        <strain evidence="1 2">JCM 10649</strain>
    </source>
</reference>
<sequence length="99" mass="11848">MRRLWRRIRHTPADCHRWWCLRGQFSRPVRAVWPSRRRIHAEVRAVTSVPGYHEAALKRIERAVRRRRAQEFILTPEGGEHLLREIFGGEAEQIIRGCE</sequence>
<proteinExistence type="predicted"/>